<evidence type="ECO:0000259" key="2">
    <source>
        <dbReference type="PROSITE" id="PS51127"/>
    </source>
</evidence>
<dbReference type="SMART" id="SM00634">
    <property type="entry name" value="BID_1"/>
    <property type="match status" value="4"/>
</dbReference>
<evidence type="ECO:0000256" key="1">
    <source>
        <dbReference type="ARBA" id="ARBA00010116"/>
    </source>
</evidence>
<feature type="domain" description="Big-1" evidence="2">
    <location>
        <begin position="217"/>
        <end position="311"/>
    </location>
</feature>
<comment type="caution">
    <text evidence="3">The sequence shown here is derived from an EMBL/GenBank/DDBJ whole genome shotgun (WGS) entry which is preliminary data.</text>
</comment>
<evidence type="ECO:0000313" key="4">
    <source>
        <dbReference type="Proteomes" id="UP000305202"/>
    </source>
</evidence>
<dbReference type="PROSITE" id="PS51127">
    <property type="entry name" value="BIG1"/>
    <property type="match status" value="3"/>
</dbReference>
<dbReference type="InterPro" id="IPR051715">
    <property type="entry name" value="Intimin-Invasin_domain"/>
</dbReference>
<organism evidence="3 4">
    <name type="scientific">Martelella alba</name>
    <dbReference type="NCBI Taxonomy" id="2590451"/>
    <lineage>
        <taxon>Bacteria</taxon>
        <taxon>Pseudomonadati</taxon>
        <taxon>Pseudomonadota</taxon>
        <taxon>Alphaproteobacteria</taxon>
        <taxon>Hyphomicrobiales</taxon>
        <taxon>Aurantimonadaceae</taxon>
        <taxon>Martelella</taxon>
    </lineage>
</organism>
<feature type="domain" description="Big-1" evidence="2">
    <location>
        <begin position="117"/>
        <end position="211"/>
    </location>
</feature>
<dbReference type="SUPFAM" id="SSF49373">
    <property type="entry name" value="Invasin/intimin cell-adhesion fragments"/>
    <property type="match status" value="4"/>
</dbReference>
<proteinExistence type="inferred from homology"/>
<dbReference type="RefSeq" id="WP_136989732.1">
    <property type="nucleotide sequence ID" value="NZ_SZPQ01000009.1"/>
</dbReference>
<dbReference type="InterPro" id="IPR013783">
    <property type="entry name" value="Ig-like_fold"/>
</dbReference>
<evidence type="ECO:0000313" key="3">
    <source>
        <dbReference type="EMBL" id="TKI06983.1"/>
    </source>
</evidence>
<dbReference type="InterPro" id="IPR008964">
    <property type="entry name" value="Invasin/intimin_cell_adhesion"/>
</dbReference>
<comment type="similarity">
    <text evidence="1">Belongs to the intimin/invasin family.</text>
</comment>
<reference evidence="3 4" key="1">
    <citation type="submission" date="2019-04" db="EMBL/GenBank/DDBJ databases">
        <authorList>
            <person name="Li M."/>
            <person name="Gao C."/>
        </authorList>
    </citation>
    <scope>NUCLEOTIDE SEQUENCE [LARGE SCALE GENOMIC DNA]</scope>
    <source>
        <strain evidence="3 4">BGMRC 2031</strain>
    </source>
</reference>
<name>A0ABY2SMG8_9HYPH</name>
<dbReference type="InterPro" id="IPR003344">
    <property type="entry name" value="Big_1_dom"/>
</dbReference>
<dbReference type="Pfam" id="PF02369">
    <property type="entry name" value="Big_1"/>
    <property type="match status" value="4"/>
</dbReference>
<protein>
    <recommendedName>
        <fullName evidence="2">Big-1 domain-containing protein</fullName>
    </recommendedName>
</protein>
<sequence>MSNINKEGAMPPSDYRLTLETTSHAVANGHDRNHATARLTRNDIPLAGQEVMFAVDGDAKFTNGAQQVTAATDRQGDAVASFTDTLPETVQVLCHYHQLFTSRSATFQPGQRLDARNISVEQIVDDVPANGNDANLLRYRVFDGSNQPIVGIFITFSANPASTHLSATEGITNANGTFDLYIRSQQAGQALIIARLTQYPAVDNYTYVNFIPVTYYQIDSFTNENYAPINSGRNRITFTLSQRNGVPVAGQILLFAVPVGSGASVTPTSGVTNAQGQVEVSITSSVVGLVLVQARLNSDLSVSTGVFVEFTSGLPQYSIVNDPRVNNSPANGIAQNVIVYTLFTRFDQIVPNQTLLFDVTGDAQLSASQGITDSAGQFTLQLTSRTAEDVTVTARVQSDTASVSRVVMTFV</sequence>
<dbReference type="PANTHER" id="PTHR39576">
    <property type="entry name" value="ATTACHING AND EFFACING PROTEIN HOMOLOG-RELATED-RELATED"/>
    <property type="match status" value="1"/>
</dbReference>
<dbReference type="Gene3D" id="2.60.40.10">
    <property type="entry name" value="Immunoglobulins"/>
    <property type="match status" value="4"/>
</dbReference>
<feature type="domain" description="Big-1" evidence="2">
    <location>
        <begin position="316"/>
        <end position="411"/>
    </location>
</feature>
<keyword evidence="4" id="KW-1185">Reference proteome</keyword>
<dbReference type="EMBL" id="SZPQ01000009">
    <property type="protein sequence ID" value="TKI06983.1"/>
    <property type="molecule type" value="Genomic_DNA"/>
</dbReference>
<dbReference type="Proteomes" id="UP000305202">
    <property type="component" value="Unassembled WGS sequence"/>
</dbReference>
<gene>
    <name evidence="3" type="ORF">FCN80_08535</name>
</gene>
<dbReference type="PANTHER" id="PTHR39576:SF1">
    <property type="entry name" value="INVASIN"/>
    <property type="match status" value="1"/>
</dbReference>
<accession>A0ABY2SMG8</accession>